<dbReference type="GO" id="GO:0016787">
    <property type="term" value="F:hydrolase activity"/>
    <property type="evidence" value="ECO:0007669"/>
    <property type="project" value="UniProtKB-KW"/>
</dbReference>
<evidence type="ECO:0000313" key="3">
    <source>
        <dbReference type="Proteomes" id="UP001501759"/>
    </source>
</evidence>
<dbReference type="EMBL" id="BAABKB010000023">
    <property type="protein sequence ID" value="GAA5023115.1"/>
    <property type="molecule type" value="Genomic_DNA"/>
</dbReference>
<dbReference type="InterPro" id="IPR000073">
    <property type="entry name" value="AB_hydrolase_1"/>
</dbReference>
<dbReference type="PANTHER" id="PTHR37017">
    <property type="entry name" value="AB HYDROLASE-1 DOMAIN-CONTAINING PROTEIN-RELATED"/>
    <property type="match status" value="1"/>
</dbReference>
<protein>
    <submittedName>
        <fullName evidence="2">Alpha/beta hydrolase</fullName>
    </submittedName>
</protein>
<feature type="domain" description="AB hydrolase-1" evidence="1">
    <location>
        <begin position="4"/>
        <end position="219"/>
    </location>
</feature>
<keyword evidence="3" id="KW-1185">Reference proteome</keyword>
<sequence>MSTILLVHGAIADGSSWSRVIPLLQAAGHEAVAVQQPLSSIPDDVAKVRSALDRLAGPVVIVGHSFGGVVITQAAHDAPNVSALVYVAAFAPDEGESAQSLGEPFGQLESASHFKIDKQGRFTLPQDLFPTYFCPDVEPQQAKVMAAVQGPSDAARFGFVSGPPAWREHPTHFVVSENDQIIPPALEHFCAERMGAKTTVAVGASHSVMVSQPQVVAQAILEAAR</sequence>
<dbReference type="PANTHER" id="PTHR37017:SF11">
    <property type="entry name" value="ESTERASE_LIPASE_THIOESTERASE DOMAIN-CONTAINING PROTEIN"/>
    <property type="match status" value="1"/>
</dbReference>
<dbReference type="SUPFAM" id="SSF53474">
    <property type="entry name" value="alpha/beta-Hydrolases"/>
    <property type="match status" value="1"/>
</dbReference>
<dbReference type="InterPro" id="IPR052897">
    <property type="entry name" value="Sec-Metab_Biosynth_Hydrolase"/>
</dbReference>
<dbReference type="RefSeq" id="WP_345655053.1">
    <property type="nucleotide sequence ID" value="NZ_BAABKB010000023.1"/>
</dbReference>
<keyword evidence="2" id="KW-0378">Hydrolase</keyword>
<comment type="caution">
    <text evidence="2">The sequence shown here is derived from an EMBL/GenBank/DDBJ whole genome shotgun (WGS) entry which is preliminary data.</text>
</comment>
<gene>
    <name evidence="2" type="ORF">GCM10023335_55610</name>
</gene>
<dbReference type="Pfam" id="PF12697">
    <property type="entry name" value="Abhydrolase_6"/>
    <property type="match status" value="1"/>
</dbReference>
<accession>A0ABP9J842</accession>
<reference evidence="3" key="1">
    <citation type="journal article" date="2019" name="Int. J. Syst. Evol. Microbiol.">
        <title>The Global Catalogue of Microorganisms (GCM) 10K type strain sequencing project: providing services to taxonomists for standard genome sequencing and annotation.</title>
        <authorList>
            <consortium name="The Broad Institute Genomics Platform"/>
            <consortium name="The Broad Institute Genome Sequencing Center for Infectious Disease"/>
            <person name="Wu L."/>
            <person name="Ma J."/>
        </authorList>
    </citation>
    <scope>NUCLEOTIDE SEQUENCE [LARGE SCALE GENOMIC DNA]</scope>
    <source>
        <strain evidence="3">JCM 18409</strain>
    </source>
</reference>
<dbReference type="InterPro" id="IPR029058">
    <property type="entry name" value="AB_hydrolase_fold"/>
</dbReference>
<evidence type="ECO:0000313" key="2">
    <source>
        <dbReference type="EMBL" id="GAA5023115.1"/>
    </source>
</evidence>
<dbReference type="Gene3D" id="3.40.50.1820">
    <property type="entry name" value="alpha/beta hydrolase"/>
    <property type="match status" value="1"/>
</dbReference>
<organism evidence="2 3">
    <name type="scientific">Streptomyces siamensis</name>
    <dbReference type="NCBI Taxonomy" id="1274986"/>
    <lineage>
        <taxon>Bacteria</taxon>
        <taxon>Bacillati</taxon>
        <taxon>Actinomycetota</taxon>
        <taxon>Actinomycetes</taxon>
        <taxon>Kitasatosporales</taxon>
        <taxon>Streptomycetaceae</taxon>
        <taxon>Streptomyces</taxon>
    </lineage>
</organism>
<dbReference type="Proteomes" id="UP001501759">
    <property type="component" value="Unassembled WGS sequence"/>
</dbReference>
<evidence type="ECO:0000259" key="1">
    <source>
        <dbReference type="Pfam" id="PF12697"/>
    </source>
</evidence>
<name>A0ABP9J842_9ACTN</name>
<proteinExistence type="predicted"/>